<dbReference type="GO" id="GO:0030313">
    <property type="term" value="C:cell envelope"/>
    <property type="evidence" value="ECO:0007669"/>
    <property type="project" value="UniProtKB-SubCell"/>
</dbReference>
<dbReference type="GO" id="GO:0046872">
    <property type="term" value="F:metal ion binding"/>
    <property type="evidence" value="ECO:0007669"/>
    <property type="project" value="UniProtKB-KW"/>
</dbReference>
<evidence type="ECO:0000256" key="2">
    <source>
        <dbReference type="ARBA" id="ARBA00004196"/>
    </source>
</evidence>
<feature type="chain" id="PRO_5012522493" evidence="8">
    <location>
        <begin position="23"/>
        <end position="114"/>
    </location>
</feature>
<evidence type="ECO:0000256" key="8">
    <source>
        <dbReference type="SAM" id="SignalP"/>
    </source>
</evidence>
<evidence type="ECO:0000256" key="4">
    <source>
        <dbReference type="ARBA" id="ARBA00022617"/>
    </source>
</evidence>
<evidence type="ECO:0000313" key="11">
    <source>
        <dbReference type="Proteomes" id="UP000184139"/>
    </source>
</evidence>
<dbReference type="InterPro" id="IPR036280">
    <property type="entry name" value="Multihaem_cyt_sf"/>
</dbReference>
<gene>
    <name evidence="10" type="ORF">SAMN02745124_03854</name>
</gene>
<evidence type="ECO:0000256" key="1">
    <source>
        <dbReference type="ARBA" id="ARBA00001926"/>
    </source>
</evidence>
<accession>A0A1M5YBW8</accession>
<evidence type="ECO:0000256" key="5">
    <source>
        <dbReference type="ARBA" id="ARBA00022723"/>
    </source>
</evidence>
<comment type="subcellular location">
    <subcellularLocation>
        <location evidence="2">Cell envelope</location>
    </subcellularLocation>
</comment>
<dbReference type="Pfam" id="PF14537">
    <property type="entry name" value="Cytochrom_c3_2"/>
    <property type="match status" value="1"/>
</dbReference>
<dbReference type="STRING" id="1121409.SAMN02745124_03854"/>
<keyword evidence="8" id="KW-0732">Signal</keyword>
<dbReference type="RefSeq" id="WP_073378697.1">
    <property type="nucleotide sequence ID" value="NZ_FQXS01000032.1"/>
</dbReference>
<keyword evidence="4" id="KW-0349">Heme</keyword>
<reference evidence="10 11" key="1">
    <citation type="submission" date="2016-11" db="EMBL/GenBank/DDBJ databases">
        <authorList>
            <person name="Jaros S."/>
            <person name="Januszkiewicz K."/>
            <person name="Wedrychowicz H."/>
        </authorList>
    </citation>
    <scope>NUCLEOTIDE SEQUENCE [LARGE SCALE GENOMIC DNA]</scope>
    <source>
        <strain evidence="10 11">DSM 9705</strain>
    </source>
</reference>
<dbReference type="Gene3D" id="1.10.1130.10">
    <property type="entry name" value="Flavocytochrome C3, Chain A"/>
    <property type="match status" value="1"/>
</dbReference>
<name>A0A1M5YBW8_9BACT</name>
<evidence type="ECO:0000256" key="6">
    <source>
        <dbReference type="ARBA" id="ARBA00022982"/>
    </source>
</evidence>
<keyword evidence="3" id="KW-0813">Transport</keyword>
<dbReference type="SUPFAM" id="SSF48695">
    <property type="entry name" value="Multiheme cytochromes"/>
    <property type="match status" value="1"/>
</dbReference>
<evidence type="ECO:0000256" key="7">
    <source>
        <dbReference type="ARBA" id="ARBA00023004"/>
    </source>
</evidence>
<organism evidence="10 11">
    <name type="scientific">Desulfofustis glycolicus DSM 9705</name>
    <dbReference type="NCBI Taxonomy" id="1121409"/>
    <lineage>
        <taxon>Bacteria</taxon>
        <taxon>Pseudomonadati</taxon>
        <taxon>Thermodesulfobacteriota</taxon>
        <taxon>Desulfobulbia</taxon>
        <taxon>Desulfobulbales</taxon>
        <taxon>Desulfocapsaceae</taxon>
        <taxon>Desulfofustis</taxon>
    </lineage>
</organism>
<dbReference type="Proteomes" id="UP000184139">
    <property type="component" value="Unassembled WGS sequence"/>
</dbReference>
<sequence length="114" mass="12911">MLRSILICLCTVYLIGPFNARAIEVNQIHRENDITCKNCHEIDEPEKRASDQACIDCHSAVPGSVKTYADRGMELLVNIHDSHEGQLRCTLCHHIHEPSDLYCNSCHELEIITP</sequence>
<evidence type="ECO:0000313" key="10">
    <source>
        <dbReference type="EMBL" id="SHI09581.1"/>
    </source>
</evidence>
<comment type="cofactor">
    <cofactor evidence="1">
        <name>heme c</name>
        <dbReference type="ChEBI" id="CHEBI:61717"/>
    </cofactor>
</comment>
<dbReference type="AlphaFoldDB" id="A0A1M5YBW8"/>
<protein>
    <submittedName>
        <fullName evidence="10">Cytochrome c3</fullName>
    </submittedName>
</protein>
<feature type="signal peptide" evidence="8">
    <location>
        <begin position="1"/>
        <end position="22"/>
    </location>
</feature>
<dbReference type="InterPro" id="IPR012286">
    <property type="entry name" value="Tetrahaem_cytochrome"/>
</dbReference>
<proteinExistence type="predicted"/>
<keyword evidence="5" id="KW-0479">Metal-binding</keyword>
<keyword evidence="6" id="KW-0249">Electron transport</keyword>
<keyword evidence="11" id="KW-1185">Reference proteome</keyword>
<evidence type="ECO:0000256" key="3">
    <source>
        <dbReference type="ARBA" id="ARBA00022448"/>
    </source>
</evidence>
<keyword evidence="7" id="KW-0408">Iron</keyword>
<feature type="domain" description="Tetrahaem cytochrome" evidence="9">
    <location>
        <begin position="28"/>
        <end position="108"/>
    </location>
</feature>
<dbReference type="EMBL" id="FQXS01000032">
    <property type="protein sequence ID" value="SHI09581.1"/>
    <property type="molecule type" value="Genomic_DNA"/>
</dbReference>
<evidence type="ECO:0000259" key="9">
    <source>
        <dbReference type="Pfam" id="PF14537"/>
    </source>
</evidence>